<keyword evidence="4" id="KW-0276">Fatty acid metabolism</keyword>
<organism evidence="5 6">
    <name type="scientific">Pseudomonas amygdali pv. morsprunorum</name>
    <dbReference type="NCBI Taxonomy" id="129138"/>
    <lineage>
        <taxon>Bacteria</taxon>
        <taxon>Pseudomonadati</taxon>
        <taxon>Pseudomonadota</taxon>
        <taxon>Gammaproteobacteria</taxon>
        <taxon>Pseudomonadales</taxon>
        <taxon>Pseudomonadaceae</taxon>
        <taxon>Pseudomonas</taxon>
        <taxon>Pseudomonas amygdali</taxon>
    </lineage>
</organism>
<evidence type="ECO:0000256" key="1">
    <source>
        <dbReference type="ARBA" id="ARBA00022516"/>
    </source>
</evidence>
<evidence type="ECO:0000313" key="6">
    <source>
        <dbReference type="Proteomes" id="UP000277952"/>
    </source>
</evidence>
<dbReference type="InterPro" id="IPR007431">
    <property type="entry name" value="ACP_PD"/>
</dbReference>
<evidence type="ECO:0000256" key="3">
    <source>
        <dbReference type="ARBA" id="ARBA00023098"/>
    </source>
</evidence>
<reference evidence="5 6" key="1">
    <citation type="submission" date="2018-08" db="EMBL/GenBank/DDBJ databases">
        <title>Recombination of ecologically and evolutionarily significant loci maintains genetic cohesion in the Pseudomonas syringae species complex.</title>
        <authorList>
            <person name="Dillon M."/>
            <person name="Thakur S."/>
            <person name="Almeida R.N.D."/>
            <person name="Weir B.S."/>
            <person name="Guttman D.S."/>
        </authorList>
    </citation>
    <scope>NUCLEOTIDE SEQUENCE [LARGE SCALE GENOMIC DNA]</scope>
    <source>
        <strain evidence="5 6">19322</strain>
    </source>
</reference>
<dbReference type="PANTHER" id="PTHR38764">
    <property type="entry name" value="ACYL CARRIER PROTEIN PHOSPHODIESTERASE"/>
    <property type="match status" value="1"/>
</dbReference>
<protein>
    <recommendedName>
        <fullName evidence="7">Acyl carrier protein phosphodiesterase</fullName>
    </recommendedName>
</protein>
<dbReference type="Pfam" id="PF04336">
    <property type="entry name" value="ACP_PD"/>
    <property type="match status" value="1"/>
</dbReference>
<evidence type="ECO:0000256" key="2">
    <source>
        <dbReference type="ARBA" id="ARBA00022801"/>
    </source>
</evidence>
<dbReference type="EMBL" id="RBNS01000207">
    <property type="protein sequence ID" value="RML51925.1"/>
    <property type="molecule type" value="Genomic_DNA"/>
</dbReference>
<keyword evidence="2" id="KW-0378">Hydrolase</keyword>
<dbReference type="GO" id="GO:0008770">
    <property type="term" value="F:[acyl-carrier-protein] phosphodiesterase activity"/>
    <property type="evidence" value="ECO:0007669"/>
    <property type="project" value="InterPro"/>
</dbReference>
<proteinExistence type="predicted"/>
<evidence type="ECO:0000313" key="5">
    <source>
        <dbReference type="EMBL" id="RML51925.1"/>
    </source>
</evidence>
<evidence type="ECO:0000256" key="4">
    <source>
        <dbReference type="ARBA" id="ARBA00023160"/>
    </source>
</evidence>
<name>A0A3M2WKY7_PSEA0</name>
<dbReference type="GO" id="GO:0006633">
    <property type="term" value="P:fatty acid biosynthetic process"/>
    <property type="evidence" value="ECO:0007669"/>
    <property type="project" value="UniProtKB-KW"/>
</dbReference>
<accession>A0A3M2WKY7</accession>
<comment type="caution">
    <text evidence="5">The sequence shown here is derived from an EMBL/GenBank/DDBJ whole genome shotgun (WGS) entry which is preliminary data.</text>
</comment>
<gene>
    <name evidence="5" type="ORF">ALQ94_05320</name>
</gene>
<keyword evidence="1" id="KW-0444">Lipid biosynthesis</keyword>
<dbReference type="AlphaFoldDB" id="A0A3M2WKY7"/>
<sequence length="237" mass="26658">MCISRYTNMILCLAADKSVYRVISIYGPAPRKRRRLGTMNYLAHLHLGGHRPAQLLGSLYGDFVKGPLPGRFPVELEAAIRLHRRIDAFTDNHPLIKASIARFPAQRRRYAGIMLDVFFDHCLARDWHRYADMPLDAFTRKVYGTLAAEPLLPERLALIAPRMAAQDWLGSYRDFAVLEQVLNGISRRLSRPEGLAGGMQELQALYQPLSADFAEFYPLLEAFAQAALAGRETTSVG</sequence>
<dbReference type="Proteomes" id="UP000277952">
    <property type="component" value="Unassembled WGS sequence"/>
</dbReference>
<keyword evidence="3" id="KW-0443">Lipid metabolism</keyword>
<dbReference type="PANTHER" id="PTHR38764:SF1">
    <property type="entry name" value="ACYL CARRIER PROTEIN PHOSPHODIESTERASE"/>
    <property type="match status" value="1"/>
</dbReference>
<keyword evidence="4" id="KW-0275">Fatty acid biosynthesis</keyword>
<dbReference type="PIRSF" id="PIRSF011489">
    <property type="entry name" value="DUF479"/>
    <property type="match status" value="1"/>
</dbReference>
<evidence type="ECO:0008006" key="7">
    <source>
        <dbReference type="Google" id="ProtNLM"/>
    </source>
</evidence>